<dbReference type="Proteomes" id="UP001569414">
    <property type="component" value="Unassembled WGS sequence"/>
</dbReference>
<dbReference type="EMBL" id="JBGMEL010000001">
    <property type="protein sequence ID" value="MFA0789319.1"/>
    <property type="molecule type" value="Genomic_DNA"/>
</dbReference>
<keyword evidence="4 6" id="KW-1133">Transmembrane helix</keyword>
<feature type="transmembrane region" description="Helical" evidence="6">
    <location>
        <begin position="195"/>
        <end position="215"/>
    </location>
</feature>
<feature type="transmembrane region" description="Helical" evidence="6">
    <location>
        <begin position="87"/>
        <end position="103"/>
    </location>
</feature>
<dbReference type="InterPro" id="IPR020846">
    <property type="entry name" value="MFS_dom"/>
</dbReference>
<proteinExistence type="predicted"/>
<dbReference type="Gene3D" id="1.20.1250.20">
    <property type="entry name" value="MFS general substrate transporter like domains"/>
    <property type="match status" value="2"/>
</dbReference>
<evidence type="ECO:0000313" key="8">
    <source>
        <dbReference type="EMBL" id="MFA0789319.1"/>
    </source>
</evidence>
<feature type="transmembrane region" description="Helical" evidence="6">
    <location>
        <begin position="324"/>
        <end position="347"/>
    </location>
</feature>
<evidence type="ECO:0000313" key="9">
    <source>
        <dbReference type="Proteomes" id="UP001569414"/>
    </source>
</evidence>
<dbReference type="RefSeq" id="WP_371842424.1">
    <property type="nucleotide sequence ID" value="NZ_JBGMEL010000001.1"/>
</dbReference>
<dbReference type="InterPro" id="IPR011701">
    <property type="entry name" value="MFS"/>
</dbReference>
<keyword evidence="5 6" id="KW-0472">Membrane</keyword>
<evidence type="ECO:0000256" key="5">
    <source>
        <dbReference type="ARBA" id="ARBA00023136"/>
    </source>
</evidence>
<evidence type="ECO:0000256" key="2">
    <source>
        <dbReference type="ARBA" id="ARBA00022448"/>
    </source>
</evidence>
<feature type="transmembrane region" description="Helical" evidence="6">
    <location>
        <begin position="354"/>
        <end position="373"/>
    </location>
</feature>
<sequence>MSQLETSTVQQPRLPFWQVWNVSLGFLGVQFGFSLQNANASRILSDLGADLHSLSLFWIVAPLMGLIVQPIVGSASDRTWSRFGRRNPFILFGAIAAALGMAFMPNAGIVVAIVAPIIFGGVMLALMDAAFNVTMQPFRALVSDMVPSEQRTLGYSVQSLLINIGAIFGSMLPFILTNVIGLENTSRAGEVAPSVIWAFYIGATVLLGSVLWTVMRTKEYPPEQYNAYKGIDTQKQQQERKGSLLQRLIGFFRLMLNMPRTMRQLALVQFFSWFALFIMWVYTTPAITQHVWGVEAKWFDSAYLDSIGEIPAHIAAAKGAAGDWVGIIFAAYSLFAAIFSIALARLAQVIGRKLIYALSLALGGLGYISFLLFQGGEPTQVNLLITEVSVPSGALGLLLPMVGVGIAWAAILAMPYAILSDALPADKTGVYMGIFNFTIAAPQIISALLAGLILKSVFDNQAIYIIVLAGVSMLLGAFSVFFVRESAEAEPELETGTVF</sequence>
<gene>
    <name evidence="8" type="ORF">ACCI51_02105</name>
</gene>
<dbReference type="SUPFAM" id="SSF103473">
    <property type="entry name" value="MFS general substrate transporter"/>
    <property type="match status" value="1"/>
</dbReference>
<evidence type="ECO:0000259" key="7">
    <source>
        <dbReference type="PROSITE" id="PS50850"/>
    </source>
</evidence>
<dbReference type="PANTHER" id="PTHR19432">
    <property type="entry name" value="SUGAR TRANSPORTER"/>
    <property type="match status" value="1"/>
</dbReference>
<evidence type="ECO:0000256" key="3">
    <source>
        <dbReference type="ARBA" id="ARBA00022692"/>
    </source>
</evidence>
<organism evidence="8 9">
    <name type="scientific">Microbulbifer echini</name>
    <dbReference type="NCBI Taxonomy" id="1529067"/>
    <lineage>
        <taxon>Bacteria</taxon>
        <taxon>Pseudomonadati</taxon>
        <taxon>Pseudomonadota</taxon>
        <taxon>Gammaproteobacteria</taxon>
        <taxon>Cellvibrionales</taxon>
        <taxon>Microbulbiferaceae</taxon>
        <taxon>Microbulbifer</taxon>
    </lineage>
</organism>
<evidence type="ECO:0000256" key="4">
    <source>
        <dbReference type="ARBA" id="ARBA00022989"/>
    </source>
</evidence>
<comment type="subcellular location">
    <subcellularLocation>
        <location evidence="1">Membrane</location>
        <topology evidence="1">Multi-pass membrane protein</topology>
    </subcellularLocation>
</comment>
<evidence type="ECO:0000256" key="1">
    <source>
        <dbReference type="ARBA" id="ARBA00004141"/>
    </source>
</evidence>
<feature type="transmembrane region" description="Helical" evidence="6">
    <location>
        <begin position="462"/>
        <end position="483"/>
    </location>
</feature>
<dbReference type="PANTHER" id="PTHR19432:SF35">
    <property type="entry name" value="SOLUTE CARRIER FAMILY 45 MEMBER 3 ISOFORM X1"/>
    <property type="match status" value="1"/>
</dbReference>
<keyword evidence="9" id="KW-1185">Reference proteome</keyword>
<keyword evidence="3 6" id="KW-0812">Transmembrane</keyword>
<dbReference type="PROSITE" id="PS50850">
    <property type="entry name" value="MFS"/>
    <property type="match status" value="1"/>
</dbReference>
<protein>
    <submittedName>
        <fullName evidence="8">MFS transporter</fullName>
    </submittedName>
</protein>
<feature type="transmembrane region" description="Helical" evidence="6">
    <location>
        <begin position="152"/>
        <end position="175"/>
    </location>
</feature>
<name>A0ABV4NJT0_9GAMM</name>
<dbReference type="InterPro" id="IPR036259">
    <property type="entry name" value="MFS_trans_sf"/>
</dbReference>
<reference evidence="8 9" key="1">
    <citation type="submission" date="2024-08" db="EMBL/GenBank/DDBJ databases">
        <authorList>
            <person name="Ishaq N."/>
        </authorList>
    </citation>
    <scope>NUCLEOTIDE SEQUENCE [LARGE SCALE GENOMIC DNA]</scope>
    <source>
        <strain evidence="8 9">JCM 30400</strain>
    </source>
</reference>
<keyword evidence="2" id="KW-0813">Transport</keyword>
<dbReference type="Pfam" id="PF07690">
    <property type="entry name" value="MFS_1"/>
    <property type="match status" value="2"/>
</dbReference>
<accession>A0ABV4NJT0</accession>
<feature type="transmembrane region" description="Helical" evidence="6">
    <location>
        <begin position="109"/>
        <end position="131"/>
    </location>
</feature>
<feature type="transmembrane region" description="Helical" evidence="6">
    <location>
        <begin position="265"/>
        <end position="282"/>
    </location>
</feature>
<feature type="domain" description="Major facilitator superfamily (MFS) profile" evidence="7">
    <location>
        <begin position="1"/>
        <end position="487"/>
    </location>
</feature>
<feature type="transmembrane region" description="Helical" evidence="6">
    <location>
        <begin position="430"/>
        <end position="450"/>
    </location>
</feature>
<evidence type="ECO:0000256" key="6">
    <source>
        <dbReference type="SAM" id="Phobius"/>
    </source>
</evidence>
<feature type="transmembrane region" description="Helical" evidence="6">
    <location>
        <begin position="55"/>
        <end position="75"/>
    </location>
</feature>
<feature type="transmembrane region" description="Helical" evidence="6">
    <location>
        <begin position="393"/>
        <end position="418"/>
    </location>
</feature>
<comment type="caution">
    <text evidence="8">The sequence shown here is derived from an EMBL/GenBank/DDBJ whole genome shotgun (WGS) entry which is preliminary data.</text>
</comment>